<evidence type="ECO:0000259" key="3">
    <source>
        <dbReference type="Pfam" id="PF04608"/>
    </source>
</evidence>
<sequence>MTDPVLDQAADPAAPCTVWNNPWHFLAFGCGSGTLPKAPGTWGSLMALPFLPLLQLLPTWGYGVMLVVTSLFGFWLCGRVARDLGVHDHEGIVWDEMVGMWITLWMVPAGWYWLVLGFLIFRVLDILKPWPISWLDKNVHGGVGIMIDDVLAGVFAWLALQAIVIAVA</sequence>
<keyword evidence="1" id="KW-0378">Hydrolase</keyword>
<keyword evidence="2" id="KW-1133">Transmembrane helix</keyword>
<comment type="pathway">
    <text evidence="1">Phospholipid metabolism; phosphatidylglycerol biosynthesis; phosphatidylglycerol from CDP-diacylglycerol: step 2/2.</text>
</comment>
<keyword evidence="1 2" id="KW-0812">Transmembrane</keyword>
<evidence type="ECO:0000256" key="1">
    <source>
        <dbReference type="PIRNR" id="PIRNR006162"/>
    </source>
</evidence>
<dbReference type="InterPro" id="IPR026037">
    <property type="entry name" value="PgpA"/>
</dbReference>
<keyword evidence="1" id="KW-1003">Cell membrane</keyword>
<dbReference type="GO" id="GO:0009395">
    <property type="term" value="P:phospholipid catabolic process"/>
    <property type="evidence" value="ECO:0007669"/>
    <property type="project" value="UniProtKB-KW"/>
</dbReference>
<feature type="transmembrane region" description="Helical" evidence="2">
    <location>
        <begin position="98"/>
        <end position="121"/>
    </location>
</feature>
<reference evidence="4" key="2">
    <citation type="submission" date="2020-09" db="EMBL/GenBank/DDBJ databases">
        <authorList>
            <person name="Sun Q."/>
            <person name="Ohkuma M."/>
        </authorList>
    </citation>
    <scope>NUCLEOTIDE SEQUENCE</scope>
    <source>
        <strain evidence="4">JCM 30078</strain>
    </source>
</reference>
<evidence type="ECO:0000256" key="2">
    <source>
        <dbReference type="SAM" id="Phobius"/>
    </source>
</evidence>
<dbReference type="GO" id="GO:0046872">
    <property type="term" value="F:metal ion binding"/>
    <property type="evidence" value="ECO:0007669"/>
    <property type="project" value="UniProtKB-KW"/>
</dbReference>
<dbReference type="InterPro" id="IPR036681">
    <property type="entry name" value="PgpA-like_sf"/>
</dbReference>
<dbReference type="CDD" id="cd06971">
    <property type="entry name" value="PgpA"/>
    <property type="match status" value="1"/>
</dbReference>
<keyword evidence="5" id="KW-1185">Reference proteome</keyword>
<dbReference type="PANTHER" id="PTHR36305:SF1">
    <property type="entry name" value="PHOSPHATIDYLGLYCEROPHOSPHATASE A"/>
    <property type="match status" value="1"/>
</dbReference>
<accession>A0A917PXF1</accession>
<evidence type="ECO:0000313" key="5">
    <source>
        <dbReference type="Proteomes" id="UP000635983"/>
    </source>
</evidence>
<name>A0A917PXF1_9PSED</name>
<comment type="function">
    <text evidence="1">Lipid phosphatase which dephosphorylates phosphatidylglycerophosphate (PGP) to phosphatidylglycerol (PG).</text>
</comment>
<feature type="domain" description="YutG/PgpA" evidence="3">
    <location>
        <begin position="26"/>
        <end position="163"/>
    </location>
</feature>
<proteinExistence type="predicted"/>
<dbReference type="GO" id="GO:0008962">
    <property type="term" value="F:phosphatidylglycerophosphatase activity"/>
    <property type="evidence" value="ECO:0007669"/>
    <property type="project" value="UniProtKB-EC"/>
</dbReference>
<feature type="transmembrane region" description="Helical" evidence="2">
    <location>
        <begin position="59"/>
        <end position="77"/>
    </location>
</feature>
<comment type="caution">
    <text evidence="4">The sequence shown here is derived from an EMBL/GenBank/DDBJ whole genome shotgun (WGS) entry which is preliminary data.</text>
</comment>
<feature type="transmembrane region" description="Helical" evidence="2">
    <location>
        <begin position="141"/>
        <end position="167"/>
    </location>
</feature>
<keyword evidence="1" id="KW-0479">Metal-binding</keyword>
<protein>
    <recommendedName>
        <fullName evidence="1">Phosphatidylglycerophosphatase A</fullName>
        <ecNumber evidence="1">3.1.3.27</ecNumber>
    </recommendedName>
    <alternativeName>
        <fullName evidence="1">Phosphatidylglycerolphosphate phosphatase A</fullName>
    </alternativeName>
</protein>
<dbReference type="Proteomes" id="UP000635983">
    <property type="component" value="Unassembled WGS sequence"/>
</dbReference>
<comment type="cofactor">
    <cofactor evidence="1">
        <name>Mg(2+)</name>
        <dbReference type="ChEBI" id="CHEBI:18420"/>
    </cofactor>
</comment>
<dbReference type="GO" id="GO:0005886">
    <property type="term" value="C:plasma membrane"/>
    <property type="evidence" value="ECO:0007669"/>
    <property type="project" value="UniProtKB-SubCell"/>
</dbReference>
<keyword evidence="1" id="KW-0443">Lipid metabolism</keyword>
<keyword evidence="1" id="KW-0595">Phospholipid degradation</keyword>
<dbReference type="EMBL" id="BMPO01000005">
    <property type="protein sequence ID" value="GGJ98884.1"/>
    <property type="molecule type" value="Genomic_DNA"/>
</dbReference>
<keyword evidence="1" id="KW-0460">Magnesium</keyword>
<dbReference type="EC" id="3.1.3.27" evidence="1"/>
<keyword evidence="1" id="KW-0442">Lipid degradation</keyword>
<evidence type="ECO:0000313" key="4">
    <source>
        <dbReference type="EMBL" id="GGJ98884.1"/>
    </source>
</evidence>
<dbReference type="PIRSF" id="PIRSF006162">
    <property type="entry name" value="PgpA"/>
    <property type="match status" value="1"/>
</dbReference>
<gene>
    <name evidence="4" type="primary">pgpA</name>
    <name evidence="4" type="ORF">GCM10009304_25950</name>
</gene>
<dbReference type="RefSeq" id="WP_188983657.1">
    <property type="nucleotide sequence ID" value="NZ_BMPO01000005.1"/>
</dbReference>
<dbReference type="SUPFAM" id="SSF101307">
    <property type="entry name" value="YutG-like"/>
    <property type="match status" value="1"/>
</dbReference>
<reference evidence="4" key="1">
    <citation type="journal article" date="2014" name="Int. J. Syst. Evol. Microbiol.">
        <title>Complete genome sequence of Corynebacterium casei LMG S-19264T (=DSM 44701T), isolated from a smear-ripened cheese.</title>
        <authorList>
            <consortium name="US DOE Joint Genome Institute (JGI-PGF)"/>
            <person name="Walter F."/>
            <person name="Albersmeier A."/>
            <person name="Kalinowski J."/>
            <person name="Ruckert C."/>
        </authorList>
    </citation>
    <scope>NUCLEOTIDE SEQUENCE</scope>
    <source>
        <strain evidence="4">JCM 30078</strain>
    </source>
</reference>
<dbReference type="AlphaFoldDB" id="A0A917PXF1"/>
<organism evidence="4 5">
    <name type="scientific">Pseudomonas matsuisoli</name>
    <dbReference type="NCBI Taxonomy" id="1515666"/>
    <lineage>
        <taxon>Bacteria</taxon>
        <taxon>Pseudomonadati</taxon>
        <taxon>Pseudomonadota</taxon>
        <taxon>Gammaproteobacteria</taxon>
        <taxon>Pseudomonadales</taxon>
        <taxon>Pseudomonadaceae</taxon>
        <taxon>Pseudomonas</taxon>
    </lineage>
</organism>
<comment type="subcellular location">
    <subcellularLocation>
        <location evidence="1">Cell inner membrane</location>
        <topology evidence="1">Multi-pass membrane protein</topology>
    </subcellularLocation>
</comment>
<keyword evidence="1" id="KW-0997">Cell inner membrane</keyword>
<dbReference type="InterPro" id="IPR007686">
    <property type="entry name" value="YutG/PgpA"/>
</dbReference>
<dbReference type="Pfam" id="PF04608">
    <property type="entry name" value="PgpA"/>
    <property type="match status" value="1"/>
</dbReference>
<keyword evidence="1 2" id="KW-0472">Membrane</keyword>
<keyword evidence="1" id="KW-1208">Phospholipid metabolism</keyword>
<comment type="catalytic activity">
    <reaction evidence="1">
        <text>a 1,2-diacyl-sn-glycero-3-phospho-(1'-sn-glycero-3'-phosphate) + H2O = a 1,2-diacyl-sn-glycero-3-phospho-(1'-sn-glycerol) + phosphate</text>
        <dbReference type="Rhea" id="RHEA:33751"/>
        <dbReference type="ChEBI" id="CHEBI:15377"/>
        <dbReference type="ChEBI" id="CHEBI:43474"/>
        <dbReference type="ChEBI" id="CHEBI:60110"/>
        <dbReference type="ChEBI" id="CHEBI:64716"/>
        <dbReference type="EC" id="3.1.3.27"/>
    </reaction>
</comment>
<dbReference type="PANTHER" id="PTHR36305">
    <property type="entry name" value="PHOSPHATIDYLGLYCEROPHOSPHATASE A"/>
    <property type="match status" value="1"/>
</dbReference>